<keyword evidence="5" id="KW-1185">Reference proteome</keyword>
<dbReference type="CDD" id="cd03022">
    <property type="entry name" value="DsbA_HCCA_Iso"/>
    <property type="match status" value="1"/>
</dbReference>
<dbReference type="PANTHER" id="PTHR42943:SF13">
    <property type="entry name" value="GLUTATHIONE S-TRANSFERASE KAPPA-RELATED"/>
    <property type="match status" value="1"/>
</dbReference>
<dbReference type="GO" id="GO:0004602">
    <property type="term" value="F:glutathione peroxidase activity"/>
    <property type="evidence" value="ECO:0007669"/>
    <property type="project" value="TreeGrafter"/>
</dbReference>
<evidence type="ECO:0000313" key="4">
    <source>
        <dbReference type="EMBL" id="BBF94881.1"/>
    </source>
</evidence>
<dbReference type="OrthoDB" id="5244108at2"/>
<dbReference type="GO" id="GO:1901170">
    <property type="term" value="P:naphthalene catabolic process"/>
    <property type="evidence" value="ECO:0007669"/>
    <property type="project" value="InterPro"/>
</dbReference>
<keyword evidence="1 4" id="KW-0413">Isomerase</keyword>
<comment type="similarity">
    <text evidence="1">Belongs to the GST superfamily. NadH family.</text>
</comment>
<evidence type="ECO:0000256" key="2">
    <source>
        <dbReference type="PIRSR" id="PIRSR006386-1"/>
    </source>
</evidence>
<dbReference type="SUPFAM" id="SSF52833">
    <property type="entry name" value="Thioredoxin-like"/>
    <property type="match status" value="1"/>
</dbReference>
<dbReference type="EMBL" id="AP018907">
    <property type="protein sequence ID" value="BBF94881.1"/>
    <property type="molecule type" value="Genomic_DNA"/>
</dbReference>
<feature type="active site" description="Nucleophile" evidence="2">
    <location>
        <position position="13"/>
    </location>
</feature>
<evidence type="ECO:0000259" key="3">
    <source>
        <dbReference type="Pfam" id="PF01323"/>
    </source>
</evidence>
<dbReference type="InterPro" id="IPR044087">
    <property type="entry name" value="NahD-like"/>
</dbReference>
<dbReference type="RefSeq" id="WP_126401925.1">
    <property type="nucleotide sequence ID" value="NZ_AP018907.1"/>
</dbReference>
<dbReference type="AlphaFoldDB" id="A0A348G5P8"/>
<dbReference type="Pfam" id="PF01323">
    <property type="entry name" value="DSBA"/>
    <property type="match status" value="1"/>
</dbReference>
<feature type="domain" description="DSBA-like thioredoxin" evidence="3">
    <location>
        <begin position="4"/>
        <end position="197"/>
    </location>
</feature>
<evidence type="ECO:0000256" key="1">
    <source>
        <dbReference type="PIRNR" id="PIRNR006386"/>
    </source>
</evidence>
<organism evidence="4 5">
    <name type="scientific">Blastochloris tepida</name>
    <dbReference type="NCBI Taxonomy" id="2233851"/>
    <lineage>
        <taxon>Bacteria</taxon>
        <taxon>Pseudomonadati</taxon>
        <taxon>Pseudomonadota</taxon>
        <taxon>Alphaproteobacteria</taxon>
        <taxon>Hyphomicrobiales</taxon>
        <taxon>Blastochloridaceae</taxon>
        <taxon>Blastochloris</taxon>
    </lineage>
</organism>
<dbReference type="Proteomes" id="UP000266934">
    <property type="component" value="Chromosome"/>
</dbReference>
<dbReference type="GO" id="GO:0004364">
    <property type="term" value="F:glutathione transferase activity"/>
    <property type="evidence" value="ECO:0007669"/>
    <property type="project" value="TreeGrafter"/>
</dbReference>
<protein>
    <recommendedName>
        <fullName evidence="1">2-hydroxychromene-2-carboxylate isomerase</fullName>
        <ecNumber evidence="1">5.99.1.4</ecNumber>
    </recommendedName>
</protein>
<dbReference type="InterPro" id="IPR051924">
    <property type="entry name" value="GST_Kappa/NadH"/>
</dbReference>
<dbReference type="GO" id="GO:0006749">
    <property type="term" value="P:glutathione metabolic process"/>
    <property type="evidence" value="ECO:0007669"/>
    <property type="project" value="TreeGrafter"/>
</dbReference>
<dbReference type="KEGG" id="blag:BLTE_35660"/>
<dbReference type="EC" id="5.99.1.4" evidence="1"/>
<dbReference type="PANTHER" id="PTHR42943">
    <property type="entry name" value="GLUTATHIONE S-TRANSFERASE KAPPA"/>
    <property type="match status" value="1"/>
</dbReference>
<dbReference type="InterPro" id="IPR001853">
    <property type="entry name" value="DSBA-like_thioredoxin_dom"/>
</dbReference>
<dbReference type="GO" id="GO:0018845">
    <property type="term" value="F:2-hydroxychromene-2-carboxylate isomerase activity"/>
    <property type="evidence" value="ECO:0007669"/>
    <property type="project" value="UniProtKB-UniRule"/>
</dbReference>
<accession>A0A348G5P8</accession>
<sequence>MPDTVEYFFSLVSPWAYLGHGHLLDIADRYRARLVFRPVHLGPVFEATGGLPLAKRHPVRQRYRLVELQRWRLKRGVPLNLQPKHWPFDVGLADRLVIAADAADADTGALVQRLFEGVWARDENLADPATLVAIAGGLGLDGAALLEEAESAAVKAAYDENGRRAISLDVFGSPSYVRGGEVFWGQDRLDLLADALASGRRPFARG</sequence>
<reference evidence="4 5" key="1">
    <citation type="submission" date="2018-08" db="EMBL/GenBank/DDBJ databases">
        <title>Complete genome sequencing of Blastochloris tepida GI.</title>
        <authorList>
            <person name="Tsukatani Y."/>
            <person name="Mori H."/>
        </authorList>
    </citation>
    <scope>NUCLEOTIDE SEQUENCE [LARGE SCALE GENOMIC DNA]</scope>
    <source>
        <strain evidence="4 5">GI</strain>
    </source>
</reference>
<dbReference type="InterPro" id="IPR036249">
    <property type="entry name" value="Thioredoxin-like_sf"/>
</dbReference>
<comment type="catalytic activity">
    <reaction evidence="1">
        <text>2-hydroxychromene-2-carboxylate = (3E)-4-(2-hydroxyphenyl)-2-oxobut-3-enoate</text>
        <dbReference type="Rhea" id="RHEA:27401"/>
        <dbReference type="ChEBI" id="CHEBI:59350"/>
        <dbReference type="ChEBI" id="CHEBI:59353"/>
        <dbReference type="EC" id="5.99.1.4"/>
    </reaction>
</comment>
<evidence type="ECO:0000313" key="5">
    <source>
        <dbReference type="Proteomes" id="UP000266934"/>
    </source>
</evidence>
<proteinExistence type="inferred from homology"/>
<dbReference type="Gene3D" id="3.40.30.10">
    <property type="entry name" value="Glutaredoxin"/>
    <property type="match status" value="1"/>
</dbReference>
<dbReference type="PIRSF" id="PIRSF006386">
    <property type="entry name" value="HCCAis_GSTk"/>
    <property type="match status" value="1"/>
</dbReference>
<dbReference type="InterPro" id="IPR014440">
    <property type="entry name" value="HCCAis_GSTk"/>
</dbReference>
<name>A0A348G5P8_9HYPH</name>
<gene>
    <name evidence="4" type="ORF">BLTE_35660</name>
</gene>